<reference evidence="1" key="1">
    <citation type="submission" date="2020-05" db="EMBL/GenBank/DDBJ databases">
        <title>Large-scale comparative analyses of tick genomes elucidate their genetic diversity and vector capacities.</title>
        <authorList>
            <person name="Jia N."/>
            <person name="Wang J."/>
            <person name="Shi W."/>
            <person name="Du L."/>
            <person name="Sun Y."/>
            <person name="Zhan W."/>
            <person name="Jiang J."/>
            <person name="Wang Q."/>
            <person name="Zhang B."/>
            <person name="Ji P."/>
            <person name="Sakyi L.B."/>
            <person name="Cui X."/>
            <person name="Yuan T."/>
            <person name="Jiang B."/>
            <person name="Yang W."/>
            <person name="Lam T.T.-Y."/>
            <person name="Chang Q."/>
            <person name="Ding S."/>
            <person name="Wang X."/>
            <person name="Zhu J."/>
            <person name="Ruan X."/>
            <person name="Zhao L."/>
            <person name="Wei J."/>
            <person name="Que T."/>
            <person name="Du C."/>
            <person name="Cheng J."/>
            <person name="Dai P."/>
            <person name="Han X."/>
            <person name="Huang E."/>
            <person name="Gao Y."/>
            <person name="Liu J."/>
            <person name="Shao H."/>
            <person name="Ye R."/>
            <person name="Li L."/>
            <person name="Wei W."/>
            <person name="Wang X."/>
            <person name="Wang C."/>
            <person name="Yang T."/>
            <person name="Huo Q."/>
            <person name="Li W."/>
            <person name="Guo W."/>
            <person name="Chen H."/>
            <person name="Zhou L."/>
            <person name="Ni X."/>
            <person name="Tian J."/>
            <person name="Zhou Y."/>
            <person name="Sheng Y."/>
            <person name="Liu T."/>
            <person name="Pan Y."/>
            <person name="Xia L."/>
            <person name="Li J."/>
            <person name="Zhao F."/>
            <person name="Cao W."/>
        </authorList>
    </citation>
    <scope>NUCLEOTIDE SEQUENCE</scope>
    <source>
        <strain evidence="1">Hyas-2018</strain>
    </source>
</reference>
<dbReference type="EMBL" id="CM023487">
    <property type="protein sequence ID" value="KAH6926225.1"/>
    <property type="molecule type" value="Genomic_DNA"/>
</dbReference>
<evidence type="ECO:0000313" key="1">
    <source>
        <dbReference type="EMBL" id="KAH6926225.1"/>
    </source>
</evidence>
<keyword evidence="2" id="KW-1185">Reference proteome</keyword>
<accession>A0ACB7RVJ8</accession>
<name>A0ACB7RVJ8_HYAAI</name>
<protein>
    <submittedName>
        <fullName evidence="1">Uncharacterized protein</fullName>
    </submittedName>
</protein>
<sequence>MLTSRLLLAALLLTTLATLPSPADGTFGGSLGAYLLPAALIGLPLPLGPLALGIGAAGIKVAIMTRILRYLSSVMRNRGGSQRGISVRKEFVHIPAKTLQRAVSPVDFGPLGPKTLAHAPLNAPRFQPYGFAGGLPPAAFARDPVSPFEVPVPHRVVFPQSPQFSSSPPSFHFVFPPPPPAVQYAPTRTLSPDDVLRGGQPVTGGSFDQLLRIAQSPAVSTIVSQNPDLVVKFIQGIAGAKPRHTPIGTAHSTAGLTGSKIGGGDIEALLNFVRQDPNLVRNIVRADPEFVPSLVNNILGIPGRGAQEPTPAPPGNFSGFDFKQPNNETKGEKFSEVPANVPIESEQAKITDLLSEAPKTAAKPPISPRTSYTFQRFPQAYYTLPNYGPSPYDNYGFPAGFGEPLRLSGFSGAPWRITTPLRVKNLPTLTDYQSFASGLKYGSGDALLKKEQSTTVQKSGSVQKDKPETAPTAAVSTEEPVKPPVDAYGSVRKGVPKTSLKTTTTTERPAVLQSYESVQKQKPKPTPATVAVTARPSTQPAVQAKAKPESLSQKEQPKQPAIRTSKPTQAKPSYTSEVVKKVPALQRYGPSSRNDKPKLAYTASSSGQVATLVKSADVAAEKPVVEQDLPVAKETKGDVYTSVGQGRQNSADGSDRPADTKAAAPPPVRPVFMPVTGKFRSDKNAKGGPEENVGSFPAILFDQTAFEGQDSENSHTGGPVKTRARRDTSIPATSIVNLDSIRTMDNRKCVFKMVCFIGANDHTLGRVGDGVTLIIRYMDNIMTSSEAVADYNRAYEVGRTHGGEGCRIKYNTCPMTVIDLVSLSANLG</sequence>
<proteinExistence type="predicted"/>
<comment type="caution">
    <text evidence="1">The sequence shown here is derived from an EMBL/GenBank/DDBJ whole genome shotgun (WGS) entry which is preliminary data.</text>
</comment>
<dbReference type="Proteomes" id="UP000821845">
    <property type="component" value="Chromosome 7"/>
</dbReference>
<gene>
    <name evidence="1" type="ORF">HPB50_015875</name>
</gene>
<organism evidence="1 2">
    <name type="scientific">Hyalomma asiaticum</name>
    <name type="common">Tick</name>
    <dbReference type="NCBI Taxonomy" id="266040"/>
    <lineage>
        <taxon>Eukaryota</taxon>
        <taxon>Metazoa</taxon>
        <taxon>Ecdysozoa</taxon>
        <taxon>Arthropoda</taxon>
        <taxon>Chelicerata</taxon>
        <taxon>Arachnida</taxon>
        <taxon>Acari</taxon>
        <taxon>Parasitiformes</taxon>
        <taxon>Ixodida</taxon>
        <taxon>Ixodoidea</taxon>
        <taxon>Ixodidae</taxon>
        <taxon>Hyalomminae</taxon>
        <taxon>Hyalomma</taxon>
    </lineage>
</organism>
<evidence type="ECO:0000313" key="2">
    <source>
        <dbReference type="Proteomes" id="UP000821845"/>
    </source>
</evidence>